<feature type="transmembrane region" description="Helical" evidence="1">
    <location>
        <begin position="6"/>
        <end position="25"/>
    </location>
</feature>
<proteinExistence type="predicted"/>
<dbReference type="RefSeq" id="WP_215618318.1">
    <property type="nucleotide sequence ID" value="NZ_JADOER010000008.1"/>
</dbReference>
<dbReference type="Proteomes" id="UP001196661">
    <property type="component" value="Unassembled WGS sequence"/>
</dbReference>
<reference evidence="2 3" key="1">
    <citation type="journal article" date="2021" name="Mar. Drugs">
        <title>Genome Reduction and Secondary Metabolism of the Marine Sponge-Associated Cyanobacterium Leptothoe.</title>
        <authorList>
            <person name="Konstantinou D."/>
            <person name="Popin R.V."/>
            <person name="Fewer D.P."/>
            <person name="Sivonen K."/>
            <person name="Gkelis S."/>
        </authorList>
    </citation>
    <scope>NUCLEOTIDE SEQUENCE [LARGE SCALE GENOMIC DNA]</scope>
    <source>
        <strain evidence="2 3">TAU-MAC 1615</strain>
    </source>
</reference>
<evidence type="ECO:0000313" key="3">
    <source>
        <dbReference type="Proteomes" id="UP001196661"/>
    </source>
</evidence>
<keyword evidence="3" id="KW-1185">Reference proteome</keyword>
<name>A0ABS5Y4Y5_9CYAN</name>
<comment type="caution">
    <text evidence="2">The sequence shown here is derived from an EMBL/GenBank/DDBJ whole genome shotgun (WGS) entry which is preliminary data.</text>
</comment>
<protein>
    <submittedName>
        <fullName evidence="2">Uncharacterized protein</fullName>
    </submittedName>
</protein>
<keyword evidence="1" id="KW-1133">Transmembrane helix</keyword>
<gene>
    <name evidence="2" type="ORF">IXB28_09400</name>
</gene>
<evidence type="ECO:0000313" key="2">
    <source>
        <dbReference type="EMBL" id="MBT9312419.1"/>
    </source>
</evidence>
<keyword evidence="1" id="KW-0472">Membrane</keyword>
<dbReference type="EMBL" id="JADOER010000008">
    <property type="protein sequence ID" value="MBT9312419.1"/>
    <property type="molecule type" value="Genomic_DNA"/>
</dbReference>
<keyword evidence="1" id="KW-0812">Transmembrane</keyword>
<accession>A0ABS5Y4Y5</accession>
<evidence type="ECO:0000256" key="1">
    <source>
        <dbReference type="SAM" id="Phobius"/>
    </source>
</evidence>
<sequence>MVWIIFYTICAVSSVFAFFYAAFGLTEHLKAANKLDFNHSKRGNYNNGVPVVPSNTYQYNEDYIGDQYNTIVPASIREATLQSGLEGFIEAELVRFGARSNGEFKVLYSDSNLSKLGIVLETLLGKDTIHFYVEKDDFVRAKEREREDSLISKLEDLKESHPNIIIDKGSIEREKEAIQSSSTSSKGGELLGRFLQEKYEHSKIRECFIENHEFEVIGFRNEGNNGFLVSERQNDDYSVEIKLLKDTLTASGKSLLKDDINSYSKFNVYGKIGPIDKEEKIITVEAYAVF</sequence>
<organism evidence="2 3">
    <name type="scientific">Leptothoe kymatousa TAU-MAC 1615</name>
    <dbReference type="NCBI Taxonomy" id="2364775"/>
    <lineage>
        <taxon>Bacteria</taxon>
        <taxon>Bacillati</taxon>
        <taxon>Cyanobacteriota</taxon>
        <taxon>Cyanophyceae</taxon>
        <taxon>Nodosilineales</taxon>
        <taxon>Cymatolegaceae</taxon>
        <taxon>Leptothoe</taxon>
        <taxon>Leptothoe kymatousa</taxon>
    </lineage>
</organism>